<evidence type="ECO:0000256" key="1">
    <source>
        <dbReference type="SAM" id="Phobius"/>
    </source>
</evidence>
<dbReference type="KEGG" id="gca:Galf_1703"/>
<accession>D9SGR8</accession>
<reference evidence="2 3" key="1">
    <citation type="submission" date="2010-08" db="EMBL/GenBank/DDBJ databases">
        <title>Complete sequence of Gallionella capsiferriformans ES-2.</title>
        <authorList>
            <consortium name="US DOE Joint Genome Institute"/>
            <person name="Lucas S."/>
            <person name="Copeland A."/>
            <person name="Lapidus A."/>
            <person name="Cheng J.-F."/>
            <person name="Bruce D."/>
            <person name="Goodwin L."/>
            <person name="Pitluck S."/>
            <person name="Chertkov O."/>
            <person name="Davenport K.W."/>
            <person name="Detter J.C."/>
            <person name="Han C."/>
            <person name="Tapia R."/>
            <person name="Land M."/>
            <person name="Hauser L."/>
            <person name="Chang Y.-J."/>
            <person name="Jeffries C."/>
            <person name="Kyrpides N."/>
            <person name="Ivanova N."/>
            <person name="Mikhailova N."/>
            <person name="Shelobolina E.S."/>
            <person name="Picardal F."/>
            <person name="Roden E."/>
            <person name="Emerson D."/>
            <person name="Woyke T."/>
        </authorList>
    </citation>
    <scope>NUCLEOTIDE SEQUENCE [LARGE SCALE GENOMIC DNA]</scope>
    <source>
        <strain evidence="2 3">ES-2</strain>
    </source>
</reference>
<dbReference type="HOGENOM" id="CLU_2493434_0_0_4"/>
<keyword evidence="1" id="KW-1133">Transmembrane helix</keyword>
<keyword evidence="1" id="KW-0472">Membrane</keyword>
<feature type="transmembrane region" description="Helical" evidence="1">
    <location>
        <begin position="62"/>
        <end position="84"/>
    </location>
</feature>
<keyword evidence="1" id="KW-0812">Transmembrane</keyword>
<dbReference type="Proteomes" id="UP000001235">
    <property type="component" value="Chromosome"/>
</dbReference>
<feature type="transmembrane region" description="Helical" evidence="1">
    <location>
        <begin position="30"/>
        <end position="50"/>
    </location>
</feature>
<keyword evidence="3" id="KW-1185">Reference proteome</keyword>
<name>D9SGR8_GALCS</name>
<sequence length="86" mass="10085">MKFRPDEWAESLYDWAESRIRLAIEKKTQIAQITGALILLSVSASSLQYVPYLVHFFHISDMLFGKILVYSLPFWIAFAIFLVWRS</sequence>
<evidence type="ECO:0000313" key="2">
    <source>
        <dbReference type="EMBL" id="ADL55715.1"/>
    </source>
</evidence>
<proteinExistence type="predicted"/>
<gene>
    <name evidence="2" type="ordered locus">Galf_1703</name>
</gene>
<dbReference type="RefSeq" id="WP_013293653.1">
    <property type="nucleotide sequence ID" value="NC_014394.1"/>
</dbReference>
<organism evidence="2 3">
    <name type="scientific">Gallionella capsiferriformans (strain ES-2)</name>
    <name type="common">Gallionella ferruginea capsiferriformans (strain ES-2)</name>
    <dbReference type="NCBI Taxonomy" id="395494"/>
    <lineage>
        <taxon>Bacteria</taxon>
        <taxon>Pseudomonadati</taxon>
        <taxon>Pseudomonadota</taxon>
        <taxon>Betaproteobacteria</taxon>
        <taxon>Nitrosomonadales</taxon>
        <taxon>Gallionellaceae</taxon>
        <taxon>Gallionella</taxon>
    </lineage>
</organism>
<dbReference type="AlphaFoldDB" id="D9SGR8"/>
<dbReference type="EMBL" id="CP002159">
    <property type="protein sequence ID" value="ADL55715.1"/>
    <property type="molecule type" value="Genomic_DNA"/>
</dbReference>
<dbReference type="STRING" id="395494.Galf_1703"/>
<evidence type="ECO:0000313" key="3">
    <source>
        <dbReference type="Proteomes" id="UP000001235"/>
    </source>
</evidence>
<protein>
    <submittedName>
        <fullName evidence="2">Uncharacterized protein</fullName>
    </submittedName>
</protein>